<proteinExistence type="predicted"/>
<evidence type="ECO:0000313" key="3">
    <source>
        <dbReference type="EMBL" id="GCB83425.1"/>
    </source>
</evidence>
<feature type="compositionally biased region" description="Basic and acidic residues" evidence="1">
    <location>
        <begin position="69"/>
        <end position="83"/>
    </location>
</feature>
<dbReference type="OMA" id="MANIECF"/>
<dbReference type="STRING" id="75743.A0A401QDG4"/>
<accession>A0A401QDG4</accession>
<evidence type="ECO:0000313" key="4">
    <source>
        <dbReference type="Proteomes" id="UP000288216"/>
    </source>
</evidence>
<dbReference type="Gene3D" id="4.10.860.20">
    <property type="entry name" value="Rabenosyn, Rab binding domain"/>
    <property type="match status" value="2"/>
</dbReference>
<dbReference type="SUPFAM" id="SSF140125">
    <property type="entry name" value="Rabenosyn-5 Rab-binding domain-like"/>
    <property type="match status" value="2"/>
</dbReference>
<dbReference type="OrthoDB" id="166134at2759"/>
<feature type="domain" description="Rabenosyn Rab binding" evidence="2">
    <location>
        <begin position="37"/>
        <end position="76"/>
    </location>
</feature>
<dbReference type="AlphaFoldDB" id="A0A401QDG4"/>
<sequence>VRDRAPSPQALPRAEAVIRDSGWLASSCSFAEQLDDPLLEQIANIQSFLAQAREAGRVSEARTLQENLRQLEAEWDAREKQKAESGPPGAGSEPDPRPGPTVNGAASSASGLNPFEGRGEEVNPFLEGGEEEGGGLEGHASTNPFEEDRPPSEGLNPFECEEEEEQEEEEIEEELLQQQIDNIKAYVFDAKQAGRMDEVASLLDNLAELRRALEVTRARHQAL</sequence>
<organism evidence="3 4">
    <name type="scientific">Scyliorhinus torazame</name>
    <name type="common">Cloudy catshark</name>
    <name type="synonym">Catulus torazame</name>
    <dbReference type="NCBI Taxonomy" id="75743"/>
    <lineage>
        <taxon>Eukaryota</taxon>
        <taxon>Metazoa</taxon>
        <taxon>Chordata</taxon>
        <taxon>Craniata</taxon>
        <taxon>Vertebrata</taxon>
        <taxon>Chondrichthyes</taxon>
        <taxon>Elasmobranchii</taxon>
        <taxon>Galeomorphii</taxon>
        <taxon>Galeoidea</taxon>
        <taxon>Carcharhiniformes</taxon>
        <taxon>Scyliorhinidae</taxon>
        <taxon>Scyliorhinus</taxon>
    </lineage>
</organism>
<evidence type="ECO:0000259" key="2">
    <source>
        <dbReference type="Pfam" id="PF11464"/>
    </source>
</evidence>
<reference evidence="3 4" key="1">
    <citation type="journal article" date="2018" name="Nat. Ecol. Evol.">
        <title>Shark genomes provide insights into elasmobranch evolution and the origin of vertebrates.</title>
        <authorList>
            <person name="Hara Y"/>
            <person name="Yamaguchi K"/>
            <person name="Onimaru K"/>
            <person name="Kadota M"/>
            <person name="Koyanagi M"/>
            <person name="Keeley SD"/>
            <person name="Tatsumi K"/>
            <person name="Tanaka K"/>
            <person name="Motone F"/>
            <person name="Kageyama Y"/>
            <person name="Nozu R"/>
            <person name="Adachi N"/>
            <person name="Nishimura O"/>
            <person name="Nakagawa R"/>
            <person name="Tanegashima C"/>
            <person name="Kiyatake I"/>
            <person name="Matsumoto R"/>
            <person name="Murakumo K"/>
            <person name="Nishida K"/>
            <person name="Terakita A"/>
            <person name="Kuratani S"/>
            <person name="Sato K"/>
            <person name="Hyodo S Kuraku.S."/>
        </authorList>
    </citation>
    <scope>NUCLEOTIDE SEQUENCE [LARGE SCALE GENOMIC DNA]</scope>
</reference>
<protein>
    <recommendedName>
        <fullName evidence="2">Rabenosyn Rab binding domain-containing protein</fullName>
    </recommendedName>
</protein>
<keyword evidence="4" id="KW-1185">Reference proteome</keyword>
<gene>
    <name evidence="3" type="ORF">scyTo_0023584</name>
</gene>
<comment type="caution">
    <text evidence="3">The sequence shown here is derived from an EMBL/GenBank/DDBJ whole genome shotgun (WGS) entry which is preliminary data.</text>
</comment>
<name>A0A401QDG4_SCYTO</name>
<dbReference type="InterPro" id="IPR021565">
    <property type="entry name" value="Rbsn_Rab-bd"/>
</dbReference>
<feature type="region of interest" description="Disordered" evidence="1">
    <location>
        <begin position="69"/>
        <end position="171"/>
    </location>
</feature>
<evidence type="ECO:0000256" key="1">
    <source>
        <dbReference type="SAM" id="MobiDB-lite"/>
    </source>
</evidence>
<dbReference type="EMBL" id="BFAA01031031">
    <property type="protein sequence ID" value="GCB83425.1"/>
    <property type="molecule type" value="Genomic_DNA"/>
</dbReference>
<feature type="non-terminal residue" evidence="3">
    <location>
        <position position="1"/>
    </location>
</feature>
<dbReference type="InterPro" id="IPR036531">
    <property type="entry name" value="Rbsn_Rab-bd_sf"/>
</dbReference>
<dbReference type="Pfam" id="PF11464">
    <property type="entry name" value="Rbsn"/>
    <property type="match status" value="2"/>
</dbReference>
<feature type="compositionally biased region" description="Acidic residues" evidence="1">
    <location>
        <begin position="159"/>
        <end position="171"/>
    </location>
</feature>
<dbReference type="Proteomes" id="UP000288216">
    <property type="component" value="Unassembled WGS sequence"/>
</dbReference>
<feature type="domain" description="Rabenosyn Rab binding" evidence="2">
    <location>
        <begin position="176"/>
        <end position="213"/>
    </location>
</feature>